<dbReference type="PANTHER" id="PTHR43394:SF1">
    <property type="entry name" value="ATP-BINDING CASSETTE SUB-FAMILY B MEMBER 10, MITOCHONDRIAL"/>
    <property type="match status" value="1"/>
</dbReference>
<feature type="transmembrane region" description="Helical" evidence="9">
    <location>
        <begin position="160"/>
        <end position="177"/>
    </location>
</feature>
<feature type="transmembrane region" description="Helical" evidence="9">
    <location>
        <begin position="137"/>
        <end position="154"/>
    </location>
</feature>
<organism evidence="12 13">
    <name type="scientific">Gracilibacillus halophilus YIM-C55.5</name>
    <dbReference type="NCBI Taxonomy" id="1308866"/>
    <lineage>
        <taxon>Bacteria</taxon>
        <taxon>Bacillati</taxon>
        <taxon>Bacillota</taxon>
        <taxon>Bacilli</taxon>
        <taxon>Bacillales</taxon>
        <taxon>Bacillaceae</taxon>
        <taxon>Gracilibacillus</taxon>
    </lineage>
</organism>
<feature type="transmembrane region" description="Helical" evidence="9">
    <location>
        <begin position="21"/>
        <end position="46"/>
    </location>
</feature>
<dbReference type="SMART" id="SM00382">
    <property type="entry name" value="AAA"/>
    <property type="match status" value="1"/>
</dbReference>
<keyword evidence="2" id="KW-0813">Transport</keyword>
<evidence type="ECO:0000259" key="11">
    <source>
        <dbReference type="PROSITE" id="PS50929"/>
    </source>
</evidence>
<evidence type="ECO:0000256" key="9">
    <source>
        <dbReference type="SAM" id="Phobius"/>
    </source>
</evidence>
<dbReference type="InterPro" id="IPR036640">
    <property type="entry name" value="ABC1_TM_sf"/>
</dbReference>
<keyword evidence="8 9" id="KW-0472">Membrane</keyword>
<feature type="domain" description="ABC transmembrane type-1" evidence="11">
    <location>
        <begin position="23"/>
        <end position="301"/>
    </location>
</feature>
<protein>
    <submittedName>
        <fullName evidence="12">Multidrug resistance ABC transporter ATP-binding/permease BrmA</fullName>
    </submittedName>
</protein>
<dbReference type="GO" id="GO:0005886">
    <property type="term" value="C:plasma membrane"/>
    <property type="evidence" value="ECO:0007669"/>
    <property type="project" value="UniProtKB-SubCell"/>
</dbReference>
<keyword evidence="4 9" id="KW-0812">Transmembrane</keyword>
<evidence type="ECO:0000256" key="2">
    <source>
        <dbReference type="ARBA" id="ARBA00022448"/>
    </source>
</evidence>
<dbReference type="OrthoDB" id="9770415at2"/>
<dbReference type="Gene3D" id="3.40.50.300">
    <property type="entry name" value="P-loop containing nucleotide triphosphate hydrolases"/>
    <property type="match status" value="1"/>
</dbReference>
<keyword evidence="5" id="KW-0547">Nucleotide-binding</keyword>
<accession>N4WEZ9</accession>
<keyword evidence="6 12" id="KW-0067">ATP-binding</keyword>
<dbReference type="AlphaFoldDB" id="N4WEZ9"/>
<evidence type="ECO:0000256" key="1">
    <source>
        <dbReference type="ARBA" id="ARBA00004651"/>
    </source>
</evidence>
<keyword evidence="7 9" id="KW-1133">Transmembrane helix</keyword>
<dbReference type="Gene3D" id="1.20.1560.10">
    <property type="entry name" value="ABC transporter type 1, transmembrane domain"/>
    <property type="match status" value="1"/>
</dbReference>
<dbReference type="EMBL" id="APML01000013">
    <property type="protein sequence ID" value="ENH97844.1"/>
    <property type="molecule type" value="Genomic_DNA"/>
</dbReference>
<proteinExistence type="predicted"/>
<sequence>MKKNTFFLKRIWDIAQPSRMPFFGGIIFSIISVLFSITIPLIIMNVMNDLSGGISSTLILFLILFLVLEIIFSSLSIYLLSLTGEFIVKKVRSTIFERLLNVSVSFYQSYKPGGLVSRITNDTTVIVNIISKEFPDLIASFLSFSLSLIILFLLDVPMTLMLLIAVPVTIFIVIPIGKKIFDISNHEQLVMSKLTSFLSQKLYEVKLIKAFNAQNKEIEKGEENFQELYNYGLKGAKINAILTPLLGMITTTVLIGVVGFGAWRVGQGYISTGELVAFILYLFQIIEPFIQLNSFVTGYQEANGATHRILKILDEIKEEDRTSNSKRISGPLSLELDQVSFGYQKGESILKNVSFDLQPGETVALVGPSGAGKSTIFSLIERFYQPDEGDIRINHVSYKDIDVFKWRELFSYVPQESSLFSGTVKENIMYGVNGDVSDEKIQKAAKLANAHEFIIRLSEGYDTEVGEKGANLSGGQKQRIAIARAFIRETPFLLLDESTANLDSESEKSITDVISNLGNDYTTFIIAHRLSTILTADKIIVLEDGQVKEIGQHRDLIQDSVYYHKMLYANQRNSG</sequence>
<evidence type="ECO:0000313" key="12">
    <source>
        <dbReference type="EMBL" id="ENH97844.1"/>
    </source>
</evidence>
<keyword evidence="3" id="KW-1003">Cell membrane</keyword>
<dbReference type="InterPro" id="IPR003439">
    <property type="entry name" value="ABC_transporter-like_ATP-bd"/>
</dbReference>
<dbReference type="InterPro" id="IPR017871">
    <property type="entry name" value="ABC_transporter-like_CS"/>
</dbReference>
<dbReference type="CDD" id="cd18551">
    <property type="entry name" value="ABC_6TM_LmrA_like"/>
    <property type="match status" value="1"/>
</dbReference>
<gene>
    <name evidence="12" type="ORF">J416_03231</name>
</gene>
<reference evidence="12 13" key="1">
    <citation type="submission" date="2013-03" db="EMBL/GenBank/DDBJ databases">
        <title>Draft genome sequence of Gracibacillus halophilus YIM-C55.5, a moderately halophilic and thermophilic organism from the Xiaochaidamu salt lake.</title>
        <authorList>
            <person name="Sugumar T."/>
            <person name="Polireddy D.R."/>
            <person name="Antony A."/>
            <person name="Madhava Y.R."/>
            <person name="Sivakumar N."/>
        </authorList>
    </citation>
    <scope>NUCLEOTIDE SEQUENCE [LARGE SCALE GENOMIC DNA]</scope>
    <source>
        <strain evidence="12 13">YIM-C55.5</strain>
    </source>
</reference>
<evidence type="ECO:0000256" key="7">
    <source>
        <dbReference type="ARBA" id="ARBA00022989"/>
    </source>
</evidence>
<dbReference type="PATRIC" id="fig|1308866.3.peg.655"/>
<evidence type="ECO:0000313" key="13">
    <source>
        <dbReference type="Proteomes" id="UP000012283"/>
    </source>
</evidence>
<evidence type="ECO:0000256" key="6">
    <source>
        <dbReference type="ARBA" id="ARBA00022840"/>
    </source>
</evidence>
<dbReference type="SUPFAM" id="SSF52540">
    <property type="entry name" value="P-loop containing nucleoside triphosphate hydrolases"/>
    <property type="match status" value="1"/>
</dbReference>
<evidence type="ECO:0000256" key="8">
    <source>
        <dbReference type="ARBA" id="ARBA00023136"/>
    </source>
</evidence>
<dbReference type="InterPro" id="IPR011527">
    <property type="entry name" value="ABC1_TM_dom"/>
</dbReference>
<dbReference type="Pfam" id="PF00664">
    <property type="entry name" value="ABC_membrane"/>
    <property type="match status" value="1"/>
</dbReference>
<dbReference type="SUPFAM" id="SSF90123">
    <property type="entry name" value="ABC transporter transmembrane region"/>
    <property type="match status" value="1"/>
</dbReference>
<feature type="domain" description="ABC transporter" evidence="10">
    <location>
        <begin position="334"/>
        <end position="569"/>
    </location>
</feature>
<comment type="caution">
    <text evidence="12">The sequence shown here is derived from an EMBL/GenBank/DDBJ whole genome shotgun (WGS) entry which is preliminary data.</text>
</comment>
<evidence type="ECO:0000256" key="3">
    <source>
        <dbReference type="ARBA" id="ARBA00022475"/>
    </source>
</evidence>
<dbReference type="PROSITE" id="PS50893">
    <property type="entry name" value="ABC_TRANSPORTER_2"/>
    <property type="match status" value="1"/>
</dbReference>
<dbReference type="STRING" id="1308866.J416_03231"/>
<dbReference type="PROSITE" id="PS50929">
    <property type="entry name" value="ABC_TM1F"/>
    <property type="match status" value="1"/>
</dbReference>
<dbReference type="PROSITE" id="PS00211">
    <property type="entry name" value="ABC_TRANSPORTER_1"/>
    <property type="match status" value="1"/>
</dbReference>
<dbReference type="Pfam" id="PF00005">
    <property type="entry name" value="ABC_tran"/>
    <property type="match status" value="1"/>
</dbReference>
<dbReference type="PANTHER" id="PTHR43394">
    <property type="entry name" value="ATP-DEPENDENT PERMEASE MDL1, MITOCHONDRIAL"/>
    <property type="match status" value="1"/>
</dbReference>
<evidence type="ECO:0000259" key="10">
    <source>
        <dbReference type="PROSITE" id="PS50893"/>
    </source>
</evidence>
<dbReference type="InterPro" id="IPR039421">
    <property type="entry name" value="Type_1_exporter"/>
</dbReference>
<feature type="transmembrane region" description="Helical" evidence="9">
    <location>
        <begin position="58"/>
        <end position="80"/>
    </location>
</feature>
<dbReference type="FunFam" id="3.40.50.300:FF:000221">
    <property type="entry name" value="Multidrug ABC transporter ATP-binding protein"/>
    <property type="match status" value="1"/>
</dbReference>
<dbReference type="RefSeq" id="WP_003464497.1">
    <property type="nucleotide sequence ID" value="NZ_APML01000013.1"/>
</dbReference>
<dbReference type="Proteomes" id="UP000012283">
    <property type="component" value="Unassembled WGS sequence"/>
</dbReference>
<evidence type="ECO:0000256" key="5">
    <source>
        <dbReference type="ARBA" id="ARBA00022741"/>
    </source>
</evidence>
<dbReference type="InterPro" id="IPR027417">
    <property type="entry name" value="P-loop_NTPase"/>
</dbReference>
<dbReference type="GO" id="GO:0015421">
    <property type="term" value="F:ABC-type oligopeptide transporter activity"/>
    <property type="evidence" value="ECO:0007669"/>
    <property type="project" value="TreeGrafter"/>
</dbReference>
<keyword evidence="13" id="KW-1185">Reference proteome</keyword>
<feature type="transmembrane region" description="Helical" evidence="9">
    <location>
        <begin position="241"/>
        <end position="263"/>
    </location>
</feature>
<comment type="subcellular location">
    <subcellularLocation>
        <location evidence="1">Cell membrane</location>
        <topology evidence="1">Multi-pass membrane protein</topology>
    </subcellularLocation>
</comment>
<dbReference type="InterPro" id="IPR003593">
    <property type="entry name" value="AAA+_ATPase"/>
</dbReference>
<dbReference type="GO" id="GO:0016887">
    <property type="term" value="F:ATP hydrolysis activity"/>
    <property type="evidence" value="ECO:0007669"/>
    <property type="project" value="InterPro"/>
</dbReference>
<dbReference type="eggNOG" id="COG1132">
    <property type="taxonomic scope" value="Bacteria"/>
</dbReference>
<dbReference type="GO" id="GO:0005524">
    <property type="term" value="F:ATP binding"/>
    <property type="evidence" value="ECO:0007669"/>
    <property type="project" value="UniProtKB-KW"/>
</dbReference>
<name>N4WEZ9_9BACI</name>
<evidence type="ECO:0000256" key="4">
    <source>
        <dbReference type="ARBA" id="ARBA00022692"/>
    </source>
</evidence>